<accession>A0A413UFT4</accession>
<evidence type="ECO:0000259" key="1">
    <source>
        <dbReference type="Pfam" id="PF01717"/>
    </source>
</evidence>
<dbReference type="GO" id="GO:0009086">
    <property type="term" value="P:methionine biosynthetic process"/>
    <property type="evidence" value="ECO:0007669"/>
    <property type="project" value="InterPro"/>
</dbReference>
<dbReference type="PANTHER" id="PTHR43844:SF1">
    <property type="entry name" value="METHIONINE SYNTHASE"/>
    <property type="match status" value="1"/>
</dbReference>
<feature type="domain" description="Cobalamin-independent methionine synthase MetE C-terminal/archaeal" evidence="1">
    <location>
        <begin position="9"/>
        <end position="66"/>
    </location>
</feature>
<comment type="caution">
    <text evidence="2">The sequence shown here is derived from an EMBL/GenBank/DDBJ whole genome shotgun (WGS) entry which is preliminary data.</text>
</comment>
<dbReference type="InterPro" id="IPR038071">
    <property type="entry name" value="UROD/MetE-like_sf"/>
</dbReference>
<reference evidence="2 3" key="1">
    <citation type="submission" date="2018-08" db="EMBL/GenBank/DDBJ databases">
        <title>A genome reference for cultivated species of the human gut microbiota.</title>
        <authorList>
            <person name="Zou Y."/>
            <person name="Xue W."/>
            <person name="Luo G."/>
        </authorList>
    </citation>
    <scope>NUCLEOTIDE SEQUENCE [LARGE SCALE GENOMIC DNA]</scope>
    <source>
        <strain evidence="2 3">AM42-13AC</strain>
    </source>
</reference>
<dbReference type="InterPro" id="IPR002629">
    <property type="entry name" value="Met_Synth_C/arc"/>
</dbReference>
<dbReference type="GO" id="GO:0008270">
    <property type="term" value="F:zinc ion binding"/>
    <property type="evidence" value="ECO:0007669"/>
    <property type="project" value="InterPro"/>
</dbReference>
<dbReference type="GO" id="GO:0003871">
    <property type="term" value="F:5-methyltetrahydropteroyltriglutamate-homocysteine S-methyltransferase activity"/>
    <property type="evidence" value="ECO:0007669"/>
    <property type="project" value="InterPro"/>
</dbReference>
<dbReference type="AlphaFoldDB" id="A0A413UFT4"/>
<sequence length="98" mass="11917">MLNIKYDIVGSFLRPQEIKEARAKFNNNEITYEQLRDIEDEQIAKLVAKEVQHGLKFVTDGEFRRRWWHLDWLKEFDGFMTNHKVIFDYLFKSSYMPV</sequence>
<dbReference type="EMBL" id="QSGD01000001">
    <property type="protein sequence ID" value="RHB09428.1"/>
    <property type="molecule type" value="Genomic_DNA"/>
</dbReference>
<evidence type="ECO:0000313" key="3">
    <source>
        <dbReference type="Proteomes" id="UP000285288"/>
    </source>
</evidence>
<gene>
    <name evidence="2" type="ORF">DW907_00115</name>
</gene>
<dbReference type="Pfam" id="PF01717">
    <property type="entry name" value="Meth_synt_2"/>
    <property type="match status" value="1"/>
</dbReference>
<dbReference type="Proteomes" id="UP000285288">
    <property type="component" value="Unassembled WGS sequence"/>
</dbReference>
<evidence type="ECO:0000313" key="2">
    <source>
        <dbReference type="EMBL" id="RHB09428.1"/>
    </source>
</evidence>
<dbReference type="PANTHER" id="PTHR43844">
    <property type="entry name" value="METHIONINE SYNTHASE"/>
    <property type="match status" value="1"/>
</dbReference>
<name>A0A413UFT4_9FIRM</name>
<dbReference type="Gene3D" id="3.20.20.210">
    <property type="match status" value="1"/>
</dbReference>
<protein>
    <recommendedName>
        <fullName evidence="1">Cobalamin-independent methionine synthase MetE C-terminal/archaeal domain-containing protein</fullName>
    </recommendedName>
</protein>
<organism evidence="2 3">
    <name type="scientific">Holdemanella biformis</name>
    <dbReference type="NCBI Taxonomy" id="1735"/>
    <lineage>
        <taxon>Bacteria</taxon>
        <taxon>Bacillati</taxon>
        <taxon>Bacillota</taxon>
        <taxon>Erysipelotrichia</taxon>
        <taxon>Erysipelotrichales</taxon>
        <taxon>Erysipelotrichaceae</taxon>
        <taxon>Holdemanella</taxon>
    </lineage>
</organism>
<dbReference type="SUPFAM" id="SSF51726">
    <property type="entry name" value="UROD/MetE-like"/>
    <property type="match status" value="1"/>
</dbReference>
<proteinExistence type="predicted"/>
<dbReference type="RefSeq" id="WP_118010400.1">
    <property type="nucleotide sequence ID" value="NZ_QSGD01000001.1"/>
</dbReference>